<name>A0ABT9ND66_9ACTO</name>
<comment type="caution">
    <text evidence="1">The sequence shown here is derived from an EMBL/GenBank/DDBJ whole genome shotgun (WGS) entry which is preliminary data.</text>
</comment>
<reference evidence="1 2" key="1">
    <citation type="submission" date="2023-07" db="EMBL/GenBank/DDBJ databases">
        <title>Sequencing the genomes of 1000 actinobacteria strains.</title>
        <authorList>
            <person name="Klenk H.-P."/>
        </authorList>
    </citation>
    <scope>NUCLEOTIDE SEQUENCE [LARGE SCALE GENOMIC DNA]</scope>
    <source>
        <strain evidence="1 2">DSM 102162</strain>
    </source>
</reference>
<accession>A0ABT9ND66</accession>
<gene>
    <name evidence="1" type="ORF">J2S49_001663</name>
</gene>
<dbReference type="InterPro" id="IPR018561">
    <property type="entry name" value="AosR"/>
</dbReference>
<dbReference type="Pfam" id="PF09438">
    <property type="entry name" value="DUF2017"/>
    <property type="match status" value="1"/>
</dbReference>
<evidence type="ECO:0008006" key="3">
    <source>
        <dbReference type="Google" id="ProtNLM"/>
    </source>
</evidence>
<keyword evidence="2" id="KW-1185">Reference proteome</keyword>
<protein>
    <recommendedName>
        <fullName evidence="3">DUF2017 domain-containing protein</fullName>
    </recommendedName>
</protein>
<dbReference type="RefSeq" id="WP_307014806.1">
    <property type="nucleotide sequence ID" value="NZ_JAUSQW010000001.1"/>
</dbReference>
<evidence type="ECO:0000313" key="2">
    <source>
        <dbReference type="Proteomes" id="UP001235966"/>
    </source>
</evidence>
<proteinExistence type="predicted"/>
<dbReference type="Proteomes" id="UP001235966">
    <property type="component" value="Unassembled WGS sequence"/>
</dbReference>
<evidence type="ECO:0000313" key="1">
    <source>
        <dbReference type="EMBL" id="MDP9801587.1"/>
    </source>
</evidence>
<sequence>MMAFRPARGGYEARATEDERTMLASLARDLVLIMGSDIRREVERREEVEQRPSDPEADLFDALELELAGVEEAAQSAVDVGPSSYEDGLPVDPAMEALFPDMSENPESAHTLRSLTEDSIAGAKIENLTTFYMQLRAIETPQNPGATAMGIGDRVWVSNEDAPSWLASLNDIRLVLATRLEIDSDEAATEIFERAGMFTTQSSRLTDNVPEVETPEDMMAVLYAMATWWQESLVASVRSKEARR</sequence>
<dbReference type="EMBL" id="JAUSQW010000001">
    <property type="protein sequence ID" value="MDP9801587.1"/>
    <property type="molecule type" value="Genomic_DNA"/>
</dbReference>
<organism evidence="1 2">
    <name type="scientific">Arcanobacterium wilhelmae</name>
    <dbReference type="NCBI Taxonomy" id="1803177"/>
    <lineage>
        <taxon>Bacteria</taxon>
        <taxon>Bacillati</taxon>
        <taxon>Actinomycetota</taxon>
        <taxon>Actinomycetes</taxon>
        <taxon>Actinomycetales</taxon>
        <taxon>Actinomycetaceae</taxon>
        <taxon>Arcanobacterium</taxon>
    </lineage>
</organism>